<reference evidence="3 4" key="1">
    <citation type="submission" date="2018-10" db="EMBL/GenBank/DDBJ databases">
        <title>Isolation from soil.</title>
        <authorList>
            <person name="Hu J."/>
        </authorList>
    </citation>
    <scope>NUCLEOTIDE SEQUENCE [LARGE SCALE GENOMIC DNA]</scope>
    <source>
        <strain evidence="3 4">NEAU-Ht49</strain>
    </source>
</reference>
<organism evidence="3 4">
    <name type="scientific">Actinomadura harenae</name>
    <dbReference type="NCBI Taxonomy" id="2483351"/>
    <lineage>
        <taxon>Bacteria</taxon>
        <taxon>Bacillati</taxon>
        <taxon>Actinomycetota</taxon>
        <taxon>Actinomycetes</taxon>
        <taxon>Streptosporangiales</taxon>
        <taxon>Thermomonosporaceae</taxon>
        <taxon>Actinomadura</taxon>
    </lineage>
</organism>
<feature type="chain" id="PRO_5018246971" evidence="2">
    <location>
        <begin position="36"/>
        <end position="127"/>
    </location>
</feature>
<gene>
    <name evidence="3" type="ORF">EBO15_26660</name>
</gene>
<sequence>MTAVRGVFSGAARVVVLGALAACLALPLAPQKASACDVGYGYRPRLELGKPHLGRGGTCSTGTSSVGVLLVTVVVLGGLAAAGSAVVRRGASRLPGPPGRDQALTDYLQATGLVTPSSPPSGPGRGN</sequence>
<keyword evidence="2" id="KW-0732">Signal</keyword>
<dbReference type="EMBL" id="RFFG01000054">
    <property type="protein sequence ID" value="RMI40441.1"/>
    <property type="molecule type" value="Genomic_DNA"/>
</dbReference>
<protein>
    <submittedName>
        <fullName evidence="3">Uncharacterized protein</fullName>
    </submittedName>
</protein>
<evidence type="ECO:0000313" key="3">
    <source>
        <dbReference type="EMBL" id="RMI40441.1"/>
    </source>
</evidence>
<evidence type="ECO:0000256" key="1">
    <source>
        <dbReference type="SAM" id="Phobius"/>
    </source>
</evidence>
<evidence type="ECO:0000256" key="2">
    <source>
        <dbReference type="SAM" id="SignalP"/>
    </source>
</evidence>
<name>A0A3M2LSI7_9ACTN</name>
<keyword evidence="1" id="KW-1133">Transmembrane helix</keyword>
<keyword evidence="4" id="KW-1185">Reference proteome</keyword>
<dbReference type="Proteomes" id="UP000282674">
    <property type="component" value="Unassembled WGS sequence"/>
</dbReference>
<comment type="caution">
    <text evidence="3">The sequence shown here is derived from an EMBL/GenBank/DDBJ whole genome shotgun (WGS) entry which is preliminary data.</text>
</comment>
<keyword evidence="1" id="KW-0812">Transmembrane</keyword>
<evidence type="ECO:0000313" key="4">
    <source>
        <dbReference type="Proteomes" id="UP000282674"/>
    </source>
</evidence>
<keyword evidence="1" id="KW-0472">Membrane</keyword>
<dbReference type="AlphaFoldDB" id="A0A3M2LSI7"/>
<proteinExistence type="predicted"/>
<dbReference type="RefSeq" id="WP_122197193.1">
    <property type="nucleotide sequence ID" value="NZ_JBHSKC010000039.1"/>
</dbReference>
<feature type="transmembrane region" description="Helical" evidence="1">
    <location>
        <begin position="66"/>
        <end position="87"/>
    </location>
</feature>
<feature type="signal peptide" evidence="2">
    <location>
        <begin position="1"/>
        <end position="35"/>
    </location>
</feature>
<accession>A0A3M2LSI7</accession>